<feature type="domain" description="Apple" evidence="19">
    <location>
        <begin position="382"/>
        <end position="469"/>
    </location>
</feature>
<evidence type="ECO:0000259" key="17">
    <source>
        <dbReference type="PROSITE" id="PS50011"/>
    </source>
</evidence>
<dbReference type="SMART" id="SM00220">
    <property type="entry name" value="S_TKc"/>
    <property type="match status" value="1"/>
</dbReference>
<dbReference type="EC" id="2.7.11.1" evidence="13"/>
<dbReference type="InterPro" id="IPR011009">
    <property type="entry name" value="Kinase-like_dom_sf"/>
</dbReference>
<dbReference type="InterPro" id="IPR036426">
    <property type="entry name" value="Bulb-type_lectin_dom_sf"/>
</dbReference>
<gene>
    <name evidence="21 22" type="primary">LOC113708872</name>
</gene>
<evidence type="ECO:0000256" key="7">
    <source>
        <dbReference type="ARBA" id="ARBA00022777"/>
    </source>
</evidence>
<dbReference type="RefSeq" id="XP_071920882.1">
    <property type="nucleotide sequence ID" value="XM_072064781.1"/>
</dbReference>
<keyword evidence="16" id="KW-1133">Transmembrane helix</keyword>
<dbReference type="OrthoDB" id="4062651at2759"/>
<dbReference type="RefSeq" id="XP_027087345.1">
    <property type="nucleotide sequence ID" value="XM_027231544.1"/>
</dbReference>
<dbReference type="GeneID" id="113708872"/>
<comment type="catalytic activity">
    <reaction evidence="12 13">
        <text>L-seryl-[protein] + ATP = O-phospho-L-seryl-[protein] + ADP + H(+)</text>
        <dbReference type="Rhea" id="RHEA:17989"/>
        <dbReference type="Rhea" id="RHEA-COMP:9863"/>
        <dbReference type="Rhea" id="RHEA-COMP:11604"/>
        <dbReference type="ChEBI" id="CHEBI:15378"/>
        <dbReference type="ChEBI" id="CHEBI:29999"/>
        <dbReference type="ChEBI" id="CHEBI:30616"/>
        <dbReference type="ChEBI" id="CHEBI:83421"/>
        <dbReference type="ChEBI" id="CHEBI:456216"/>
        <dbReference type="EC" id="2.7.11.1"/>
    </reaction>
</comment>
<evidence type="ECO:0000256" key="11">
    <source>
        <dbReference type="ARBA" id="ARBA00047899"/>
    </source>
</evidence>
<evidence type="ECO:0000256" key="1">
    <source>
        <dbReference type="ARBA" id="ARBA00004251"/>
    </source>
</evidence>
<evidence type="ECO:0000256" key="14">
    <source>
        <dbReference type="PROSITE-ProRule" id="PRU10141"/>
    </source>
</evidence>
<dbReference type="Pfam" id="PF01453">
    <property type="entry name" value="B_lectin"/>
    <property type="match status" value="1"/>
</dbReference>
<evidence type="ECO:0000256" key="6">
    <source>
        <dbReference type="ARBA" id="ARBA00022741"/>
    </source>
</evidence>
<dbReference type="Pfam" id="PF07714">
    <property type="entry name" value="PK_Tyr_Ser-Thr"/>
    <property type="match status" value="1"/>
</dbReference>
<evidence type="ECO:0000256" key="16">
    <source>
        <dbReference type="SAM" id="Phobius"/>
    </source>
</evidence>
<dbReference type="GO" id="GO:0048544">
    <property type="term" value="P:recognition of pollen"/>
    <property type="evidence" value="ECO:0007669"/>
    <property type="project" value="InterPro"/>
</dbReference>
<keyword evidence="7 13" id="KW-0418">Kinase</keyword>
<evidence type="ECO:0000256" key="5">
    <source>
        <dbReference type="ARBA" id="ARBA00022729"/>
    </source>
</evidence>
<dbReference type="InterPro" id="IPR003609">
    <property type="entry name" value="Pan_app"/>
</dbReference>
<dbReference type="PROSITE" id="PS00108">
    <property type="entry name" value="PROTEIN_KINASE_ST"/>
    <property type="match status" value="1"/>
</dbReference>
<evidence type="ECO:0000256" key="9">
    <source>
        <dbReference type="ARBA" id="ARBA00023157"/>
    </source>
</evidence>
<dbReference type="PANTHER" id="PTHR27002:SF1082">
    <property type="entry name" value="OS06G0693000 PROTEIN"/>
    <property type="match status" value="1"/>
</dbReference>
<dbReference type="InterPro" id="IPR000719">
    <property type="entry name" value="Prot_kinase_dom"/>
</dbReference>
<dbReference type="InterPro" id="IPR001245">
    <property type="entry name" value="Ser-Thr/Tyr_kinase_cat_dom"/>
</dbReference>
<evidence type="ECO:0000256" key="4">
    <source>
        <dbReference type="ARBA" id="ARBA00022679"/>
    </source>
</evidence>
<dbReference type="GO" id="GO:0004674">
    <property type="term" value="F:protein serine/threonine kinase activity"/>
    <property type="evidence" value="ECO:0007669"/>
    <property type="project" value="UniProtKB-KW"/>
</dbReference>
<dbReference type="AlphaFoldDB" id="A0A6P6U9C4"/>
<dbReference type="Pfam" id="PF00954">
    <property type="entry name" value="S_locus_glycop"/>
    <property type="match status" value="1"/>
</dbReference>
<dbReference type="PROSITE" id="PS50948">
    <property type="entry name" value="PAN"/>
    <property type="match status" value="1"/>
</dbReference>
<dbReference type="FunFam" id="2.90.10.10:FF:000001">
    <property type="entry name" value="G-type lectin S-receptor-like serine/threonine-protein kinase"/>
    <property type="match status" value="1"/>
</dbReference>
<keyword evidence="4 13" id="KW-0808">Transferase</keyword>
<dbReference type="FunFam" id="3.30.200.20:FF:000195">
    <property type="entry name" value="G-type lectin S-receptor-like serine/threonine-protein kinase"/>
    <property type="match status" value="1"/>
</dbReference>
<dbReference type="InterPro" id="IPR017441">
    <property type="entry name" value="Protein_kinase_ATP_BS"/>
</dbReference>
<dbReference type="Pfam" id="PF08276">
    <property type="entry name" value="PAN_2"/>
    <property type="match status" value="1"/>
</dbReference>
<keyword evidence="3 13" id="KW-0723">Serine/threonine-protein kinase</keyword>
<accession>A0A6P6U9C4</accession>
<evidence type="ECO:0000256" key="2">
    <source>
        <dbReference type="ARBA" id="ARBA00022475"/>
    </source>
</evidence>
<dbReference type="Proteomes" id="UP001652660">
    <property type="component" value="Chromosome 9c"/>
</dbReference>
<evidence type="ECO:0000313" key="21">
    <source>
        <dbReference type="RefSeq" id="XP_027087345.1"/>
    </source>
</evidence>
<comment type="catalytic activity">
    <reaction evidence="11 13">
        <text>L-threonyl-[protein] + ATP = O-phospho-L-threonyl-[protein] + ADP + H(+)</text>
        <dbReference type="Rhea" id="RHEA:46608"/>
        <dbReference type="Rhea" id="RHEA-COMP:11060"/>
        <dbReference type="Rhea" id="RHEA-COMP:11605"/>
        <dbReference type="ChEBI" id="CHEBI:15378"/>
        <dbReference type="ChEBI" id="CHEBI:30013"/>
        <dbReference type="ChEBI" id="CHEBI:30616"/>
        <dbReference type="ChEBI" id="CHEBI:61977"/>
        <dbReference type="ChEBI" id="CHEBI:456216"/>
        <dbReference type="EC" id="2.7.11.1"/>
    </reaction>
</comment>
<feature type="transmembrane region" description="Helical" evidence="16">
    <location>
        <begin position="484"/>
        <end position="505"/>
    </location>
</feature>
<evidence type="ECO:0000313" key="20">
    <source>
        <dbReference type="Proteomes" id="UP001652660"/>
    </source>
</evidence>
<evidence type="ECO:0000256" key="8">
    <source>
        <dbReference type="ARBA" id="ARBA00022840"/>
    </source>
</evidence>
<dbReference type="Gene3D" id="1.10.510.10">
    <property type="entry name" value="Transferase(Phosphotransferase) domain 1"/>
    <property type="match status" value="1"/>
</dbReference>
<keyword evidence="5" id="KW-0732">Signal</keyword>
<reference evidence="21" key="2">
    <citation type="submission" date="2025-04" db="UniProtKB">
        <authorList>
            <consortium name="RefSeq"/>
        </authorList>
    </citation>
    <scope>IDENTIFICATION</scope>
    <source>
        <tissue evidence="21 22">Leaves</tissue>
    </source>
</reference>
<keyword evidence="6 13" id="KW-0547">Nucleotide-binding</keyword>
<protein>
    <recommendedName>
        <fullName evidence="13">Receptor-like serine/threonine-protein kinase</fullName>
        <ecNumber evidence="13">2.7.11.1</ecNumber>
    </recommendedName>
</protein>
<dbReference type="CDD" id="cd00028">
    <property type="entry name" value="B_lectin"/>
    <property type="match status" value="1"/>
</dbReference>
<name>A0A6P6U9C4_COFAR</name>
<keyword evidence="8 13" id="KW-0067">ATP-binding</keyword>
<dbReference type="SMART" id="SM00108">
    <property type="entry name" value="B_lectin"/>
    <property type="match status" value="1"/>
</dbReference>
<evidence type="ECO:0000256" key="15">
    <source>
        <dbReference type="SAM" id="MobiDB-lite"/>
    </source>
</evidence>
<dbReference type="InterPro" id="IPR008271">
    <property type="entry name" value="Ser/Thr_kinase_AS"/>
</dbReference>
<dbReference type="Gene3D" id="3.30.200.20">
    <property type="entry name" value="Phosphorylase Kinase, domain 1"/>
    <property type="match status" value="1"/>
</dbReference>
<dbReference type="PROSITE" id="PS50927">
    <property type="entry name" value="BULB_LECTIN"/>
    <property type="match status" value="1"/>
</dbReference>
<keyword evidence="10" id="KW-0325">Glycoprotein</keyword>
<evidence type="ECO:0000313" key="22">
    <source>
        <dbReference type="RefSeq" id="XP_071920882.1"/>
    </source>
</evidence>
<dbReference type="InterPro" id="IPR001480">
    <property type="entry name" value="Bulb-type_lectin_dom"/>
</dbReference>
<proteinExistence type="inferred from homology"/>
<comment type="subcellular location">
    <subcellularLocation>
        <location evidence="1">Cell membrane</location>
        <topology evidence="1">Single-pass type I membrane protein</topology>
    </subcellularLocation>
</comment>
<dbReference type="SMART" id="SM00473">
    <property type="entry name" value="PAN_AP"/>
    <property type="match status" value="1"/>
</dbReference>
<dbReference type="GO" id="GO:0005886">
    <property type="term" value="C:plasma membrane"/>
    <property type="evidence" value="ECO:0007669"/>
    <property type="project" value="UniProtKB-SubCell"/>
</dbReference>
<organism evidence="20 21">
    <name type="scientific">Coffea arabica</name>
    <name type="common">Arabian coffee</name>
    <dbReference type="NCBI Taxonomy" id="13443"/>
    <lineage>
        <taxon>Eukaryota</taxon>
        <taxon>Viridiplantae</taxon>
        <taxon>Streptophyta</taxon>
        <taxon>Embryophyta</taxon>
        <taxon>Tracheophyta</taxon>
        <taxon>Spermatophyta</taxon>
        <taxon>Magnoliopsida</taxon>
        <taxon>eudicotyledons</taxon>
        <taxon>Gunneridae</taxon>
        <taxon>Pentapetalae</taxon>
        <taxon>asterids</taxon>
        <taxon>lamiids</taxon>
        <taxon>Gentianales</taxon>
        <taxon>Rubiaceae</taxon>
        <taxon>Ixoroideae</taxon>
        <taxon>Gardenieae complex</taxon>
        <taxon>Bertiereae - Coffeeae clade</taxon>
        <taxon>Coffeeae</taxon>
        <taxon>Coffea</taxon>
    </lineage>
</organism>
<sequence>MKENLPSRNIQQQRGLNRKRKESNVKCRNSEVICKKMIDHFLCSRRMKELTNLVPLLLLFACFCTEDCRANDTITITKPIRDPESVVSAGQTYKLGFFSPANTSNRYVGIIFNNFPQQTVLWVANRNQPLNDSGGIFSISEDGNLTVLNGQKKVLWSSNASNSVANCSAQLLDTGNLVLRDNSNGMILWESFRHPTDTIVCKMRLGASTKNKNRLTSWKSPSDPSIGSFSLGFDHPGIPEVFIWDQSKPLWRSGPWDGNVFIGVPGMYSGRHVLHMVNENTDSASLTYDCFNDSVLTYYHVLTSSGIYLENVWNNDLGDSTVTWSSRKSECDVYSKCGPFGICNPQGSPICTCLKGFEPRDKEEWNRGNWTGGCLRKALLQCQGNISGGQEAKPDGYLKLNNVKVPDSSYLVGVLNLIREEECGDECSNNCSCIAYAYPKGVGCMHWSGHLIDVQQFPFDGTDLYVRVAYSELDHTKSKSHKKAVIASIVVVISLFVAGFAYFLWKWLPYHRGETIIRMKDMLSDSEDQLHLYGNETLANATNTFHVEIKLGKGGFGSVYKGKLIDGQEIAVKRLSNSSTQGIEEFKNEVLVISKLQHRNLVRLLGCCVEREEKMLVYEFMPNKSLDAYLFDICKHDLLAWNRRTIIIEGICRGLLYLHRDSRLKIIHRDLKASNILLDGELIPKISDFGLARIFRGNQDQDNTNRVAGTYGYMAPEYAMRGKFSEKSDVYSFGVLLLEIVSGKRNTSFGNEANDHSLVEYAWKLWNAGETVKLIDPRIFDPCIEMEVLRYIHVGLLCVQKHAKDRPNVSNVLSMLNSEIVEIPCPNLPAYNAIFCPSKTVHPEQGIHSPNDVSITAVVGR</sequence>
<feature type="domain" description="Protein kinase" evidence="17">
    <location>
        <begin position="545"/>
        <end position="821"/>
    </location>
</feature>
<dbReference type="PIRSF" id="PIRSF000641">
    <property type="entry name" value="SRK"/>
    <property type="match status" value="1"/>
</dbReference>
<dbReference type="CDD" id="cd14066">
    <property type="entry name" value="STKc_IRAK"/>
    <property type="match status" value="1"/>
</dbReference>
<dbReference type="PROSITE" id="PS50011">
    <property type="entry name" value="PROTEIN_KINASE_DOM"/>
    <property type="match status" value="1"/>
</dbReference>
<keyword evidence="2" id="KW-1003">Cell membrane</keyword>
<dbReference type="Gene3D" id="2.90.10.10">
    <property type="entry name" value="Bulb-type lectin domain"/>
    <property type="match status" value="1"/>
</dbReference>
<dbReference type="GO" id="GO:0005524">
    <property type="term" value="F:ATP binding"/>
    <property type="evidence" value="ECO:0007669"/>
    <property type="project" value="UniProtKB-UniRule"/>
</dbReference>
<dbReference type="CDD" id="cd01098">
    <property type="entry name" value="PAN_AP_plant"/>
    <property type="match status" value="1"/>
</dbReference>
<evidence type="ECO:0000259" key="19">
    <source>
        <dbReference type="PROSITE" id="PS50948"/>
    </source>
</evidence>
<dbReference type="SUPFAM" id="SSF51110">
    <property type="entry name" value="alpha-D-mannose-specific plant lectins"/>
    <property type="match status" value="1"/>
</dbReference>
<evidence type="ECO:0000256" key="10">
    <source>
        <dbReference type="ARBA" id="ARBA00023180"/>
    </source>
</evidence>
<dbReference type="FunFam" id="1.10.510.10:FF:000060">
    <property type="entry name" value="G-type lectin S-receptor-like serine/threonine-protein kinase"/>
    <property type="match status" value="1"/>
</dbReference>
<evidence type="ECO:0000256" key="12">
    <source>
        <dbReference type="ARBA" id="ARBA00048679"/>
    </source>
</evidence>
<keyword evidence="16" id="KW-0472">Membrane</keyword>
<evidence type="ECO:0000256" key="3">
    <source>
        <dbReference type="ARBA" id="ARBA00022527"/>
    </source>
</evidence>
<evidence type="ECO:0000256" key="13">
    <source>
        <dbReference type="PIRNR" id="PIRNR000641"/>
    </source>
</evidence>
<dbReference type="SUPFAM" id="SSF56112">
    <property type="entry name" value="Protein kinase-like (PK-like)"/>
    <property type="match status" value="1"/>
</dbReference>
<keyword evidence="9" id="KW-1015">Disulfide bond</keyword>
<comment type="similarity">
    <text evidence="13">Belongs to the protein kinase superfamily. Ser/Thr protein kinase family.</text>
</comment>
<feature type="compositionally biased region" description="Polar residues" evidence="15">
    <location>
        <begin position="1"/>
        <end position="15"/>
    </location>
</feature>
<keyword evidence="16" id="KW-0812">Transmembrane</keyword>
<dbReference type="InterPro" id="IPR024171">
    <property type="entry name" value="SRK-like_kinase"/>
</dbReference>
<feature type="binding site" evidence="14">
    <location>
        <position position="573"/>
    </location>
    <ligand>
        <name>ATP</name>
        <dbReference type="ChEBI" id="CHEBI:30616"/>
    </ligand>
</feature>
<keyword evidence="20" id="KW-1185">Reference proteome</keyword>
<dbReference type="PANTHER" id="PTHR27002">
    <property type="entry name" value="RECEPTOR-LIKE SERINE/THREONINE-PROTEIN KINASE SD1-8"/>
    <property type="match status" value="1"/>
</dbReference>
<dbReference type="PROSITE" id="PS00107">
    <property type="entry name" value="PROTEIN_KINASE_ATP"/>
    <property type="match status" value="1"/>
</dbReference>
<reference evidence="20" key="1">
    <citation type="journal article" date="2025" name="Foods">
        <title>Unveiling the Microbial Signatures of Arabica Coffee Cherries: Insights into Ripeness Specific Diversity, Functional Traits, and Implications for Quality and Safety.</title>
        <authorList>
            <consortium name="RefSeq"/>
            <person name="Tenea G.N."/>
            <person name="Cifuentes V."/>
            <person name="Reyes P."/>
            <person name="Cevallos-Vallejos M."/>
        </authorList>
    </citation>
    <scope>NUCLEOTIDE SEQUENCE [LARGE SCALE GENOMIC DNA]</scope>
</reference>
<feature type="region of interest" description="Disordered" evidence="15">
    <location>
        <begin position="1"/>
        <end position="22"/>
    </location>
</feature>
<dbReference type="InterPro" id="IPR000858">
    <property type="entry name" value="S_locus_glycoprot_dom"/>
</dbReference>
<feature type="domain" description="Bulb-type lectin" evidence="18">
    <location>
        <begin position="71"/>
        <end position="192"/>
    </location>
</feature>
<evidence type="ECO:0000259" key="18">
    <source>
        <dbReference type="PROSITE" id="PS50927"/>
    </source>
</evidence>